<comment type="caution">
    <text evidence="2">The sequence shown here is derived from an EMBL/GenBank/DDBJ whole genome shotgun (WGS) entry which is preliminary data.</text>
</comment>
<dbReference type="InterPro" id="IPR003107">
    <property type="entry name" value="HAT"/>
</dbReference>
<evidence type="ECO:0000313" key="2">
    <source>
        <dbReference type="EMBL" id="KAG6764596.1"/>
    </source>
</evidence>
<accession>A0A8X7Z8R7</accession>
<evidence type="ECO:0008006" key="4">
    <source>
        <dbReference type="Google" id="ProtNLM"/>
    </source>
</evidence>
<dbReference type="Proteomes" id="UP000886885">
    <property type="component" value="Chromosome 8D"/>
</dbReference>
<sequence length="595" mass="66928">MLLRSSSTSATGPLFSPFSDSPNRDFEAVNNTHTNHIKHQPVFHDHKLSFPHGLQHLNLTPLSGCSSSSPLSELDQEKGSSQINGLRRASSDSNLESFVYTSSCDQEEFRNSTTTSKKFHYRMLHSSPSFSIFYKNDGLEDEGHNGTGVGREEELMRTITIRENIESIGSGDFSFGETSMGLIEEEGEKEQEQDSNGIENFDIEEVREPASPPLYLAAGLGIDDIDLGGDSGGGGGFHLSFPNFDEDDDMEDYYKRMIDEYPFHPLLLSNYARLLQSKGDLHGAEEYYRLATLAAPADGEILMQYAKLEWELNHDQDRALINFERAVQSAPQDSNVLAAYASFLWEIEDDGEGNTFQPEFIQLPSEHHIDLEDHAASDANKDRDAEEYYRAMVEANPCNSLVLRNFAEFLYQTCNESKDATTRVKVKTWLRIWHIFNCGACGNKLHCGLECFSHCASFTILFTSFMWTSGLESVSCHSSSFILAITFVFNQQSKRDLEGAEEYFSRAILADPGDGEILSQYAKLVWELYRDHDKALCYFKQSIQATPADSYVLAAYASFLWETEENEEDITSQFEMPNHNEGAVPAANAQVHHKI</sequence>
<dbReference type="AlphaFoldDB" id="A0A8X7Z8R7"/>
<dbReference type="PANTHER" id="PTHR26312:SF217">
    <property type="entry name" value="N-ACETYLGLUCOSAMINE TRANSFERASE, OGT PROTEIN, PUTATIVE-RELATED"/>
    <property type="match status" value="1"/>
</dbReference>
<reference evidence="2" key="1">
    <citation type="journal article" date="2020" name="bioRxiv">
        <title>Hybrid origin of Populus tomentosa Carr. identified through genome sequencing and phylogenomic analysis.</title>
        <authorList>
            <person name="An X."/>
            <person name="Gao K."/>
            <person name="Chen Z."/>
            <person name="Li J."/>
            <person name="Yang X."/>
            <person name="Yang X."/>
            <person name="Zhou J."/>
            <person name="Guo T."/>
            <person name="Zhao T."/>
            <person name="Huang S."/>
            <person name="Miao D."/>
            <person name="Khan W.U."/>
            <person name="Rao P."/>
            <person name="Ye M."/>
            <person name="Lei B."/>
            <person name="Liao W."/>
            <person name="Wang J."/>
            <person name="Ji L."/>
            <person name="Li Y."/>
            <person name="Guo B."/>
            <person name="Mustafa N.S."/>
            <person name="Li S."/>
            <person name="Yun Q."/>
            <person name="Keller S.R."/>
            <person name="Mao J."/>
            <person name="Zhang R."/>
            <person name="Strauss S.H."/>
        </authorList>
    </citation>
    <scope>NUCLEOTIDE SEQUENCE</scope>
    <source>
        <strain evidence="2">GM15</strain>
        <tissue evidence="2">Leaf</tissue>
    </source>
</reference>
<feature type="region of interest" description="Disordered" evidence="1">
    <location>
        <begin position="1"/>
        <end position="26"/>
    </location>
</feature>
<protein>
    <recommendedName>
        <fullName evidence="4">Tetratricopeptide repeat-like superfamily protein</fullName>
    </recommendedName>
</protein>
<name>A0A8X7Z8R7_POPTO</name>
<dbReference type="PANTHER" id="PTHR26312">
    <property type="entry name" value="TETRATRICOPEPTIDE REPEAT PROTEIN 5"/>
    <property type="match status" value="1"/>
</dbReference>
<proteinExistence type="predicted"/>
<keyword evidence="3" id="KW-1185">Reference proteome</keyword>
<feature type="region of interest" description="Disordered" evidence="1">
    <location>
        <begin position="65"/>
        <end position="88"/>
    </location>
</feature>
<evidence type="ECO:0000256" key="1">
    <source>
        <dbReference type="SAM" id="MobiDB-lite"/>
    </source>
</evidence>
<feature type="compositionally biased region" description="Polar residues" evidence="1">
    <location>
        <begin position="1"/>
        <end position="11"/>
    </location>
</feature>
<dbReference type="EMBL" id="JAAWWB010000016">
    <property type="protein sequence ID" value="KAG6764596.1"/>
    <property type="molecule type" value="Genomic_DNA"/>
</dbReference>
<dbReference type="OrthoDB" id="1919713at2759"/>
<dbReference type="GO" id="GO:0006396">
    <property type="term" value="P:RNA processing"/>
    <property type="evidence" value="ECO:0007669"/>
    <property type="project" value="InterPro"/>
</dbReference>
<dbReference type="SMART" id="SM00386">
    <property type="entry name" value="HAT"/>
    <property type="match status" value="4"/>
</dbReference>
<organism evidence="2 3">
    <name type="scientific">Populus tomentosa</name>
    <name type="common">Chinese white poplar</name>
    <dbReference type="NCBI Taxonomy" id="118781"/>
    <lineage>
        <taxon>Eukaryota</taxon>
        <taxon>Viridiplantae</taxon>
        <taxon>Streptophyta</taxon>
        <taxon>Embryophyta</taxon>
        <taxon>Tracheophyta</taxon>
        <taxon>Spermatophyta</taxon>
        <taxon>Magnoliopsida</taxon>
        <taxon>eudicotyledons</taxon>
        <taxon>Gunneridae</taxon>
        <taxon>Pentapetalae</taxon>
        <taxon>rosids</taxon>
        <taxon>fabids</taxon>
        <taxon>Malpighiales</taxon>
        <taxon>Salicaceae</taxon>
        <taxon>Saliceae</taxon>
        <taxon>Populus</taxon>
    </lineage>
</organism>
<gene>
    <name evidence="2" type="ORF">POTOM_032072</name>
</gene>
<evidence type="ECO:0000313" key="3">
    <source>
        <dbReference type="Proteomes" id="UP000886885"/>
    </source>
</evidence>